<dbReference type="EMBL" id="JAHKNI010000005">
    <property type="protein sequence ID" value="MBU3063239.1"/>
    <property type="molecule type" value="Genomic_DNA"/>
</dbReference>
<evidence type="ECO:0000313" key="2">
    <source>
        <dbReference type="EMBL" id="MBU3063239.1"/>
    </source>
</evidence>
<dbReference type="Proteomes" id="UP000733379">
    <property type="component" value="Unassembled WGS sequence"/>
</dbReference>
<sequence>MQLPTCLSAGITAAGIAAAGITATGTASAAPPARSQPPTSVAQDAAPVPPGALITSFLHNQVVYCSIICPLLIQTGVTASDTALRAPGTFRTALQSNDTAHAIGVTAASITGPTNAAAEKSILADGTEVAPRALNAFEVGVVGLLNVAPAAQGGSPALAAAAETARRDTYTALNRPIVPNPVPTVRPHGVGQVAVVGAINVGAAVAFPAFNDILSSGFQAPDAAARTLAATGDPARAVAAGVTTEFAAQTAARTVIADTIAREGDKIRAAAAQSPPTGPIWGIVPSR</sequence>
<gene>
    <name evidence="2" type="ORF">KO481_17095</name>
</gene>
<evidence type="ECO:0008006" key="4">
    <source>
        <dbReference type="Google" id="ProtNLM"/>
    </source>
</evidence>
<dbReference type="RefSeq" id="WP_215918148.1">
    <property type="nucleotide sequence ID" value="NZ_JAHKNI010000005.1"/>
</dbReference>
<accession>A0ABS6B1Y0</accession>
<feature type="chain" id="PRO_5045089425" description="DUF4439 domain-containing protein" evidence="1">
    <location>
        <begin position="30"/>
        <end position="287"/>
    </location>
</feature>
<reference evidence="2 3" key="1">
    <citation type="submission" date="2021-06" db="EMBL/GenBank/DDBJ databases">
        <title>Actinomycetes sequencing.</title>
        <authorList>
            <person name="Shan Q."/>
        </authorList>
    </citation>
    <scope>NUCLEOTIDE SEQUENCE [LARGE SCALE GENOMIC DNA]</scope>
    <source>
        <strain evidence="2 3">NEAU-G5</strain>
    </source>
</reference>
<evidence type="ECO:0000256" key="1">
    <source>
        <dbReference type="SAM" id="SignalP"/>
    </source>
</evidence>
<evidence type="ECO:0000313" key="3">
    <source>
        <dbReference type="Proteomes" id="UP000733379"/>
    </source>
</evidence>
<proteinExistence type="predicted"/>
<protein>
    <recommendedName>
        <fullName evidence="4">DUF4439 domain-containing protein</fullName>
    </recommendedName>
</protein>
<organism evidence="2 3">
    <name type="scientific">Nocardia albiluteola</name>
    <dbReference type="NCBI Taxonomy" id="2842303"/>
    <lineage>
        <taxon>Bacteria</taxon>
        <taxon>Bacillati</taxon>
        <taxon>Actinomycetota</taxon>
        <taxon>Actinomycetes</taxon>
        <taxon>Mycobacteriales</taxon>
        <taxon>Nocardiaceae</taxon>
        <taxon>Nocardia</taxon>
    </lineage>
</organism>
<keyword evidence="3" id="KW-1185">Reference proteome</keyword>
<comment type="caution">
    <text evidence="2">The sequence shown here is derived from an EMBL/GenBank/DDBJ whole genome shotgun (WGS) entry which is preliminary data.</text>
</comment>
<name>A0ABS6B1Y0_9NOCA</name>
<feature type="signal peptide" evidence="1">
    <location>
        <begin position="1"/>
        <end position="29"/>
    </location>
</feature>
<keyword evidence="1" id="KW-0732">Signal</keyword>